<proteinExistence type="predicted"/>
<protein>
    <recommendedName>
        <fullName evidence="2">DUF3592 domain-containing protein</fullName>
    </recommendedName>
</protein>
<sequence>MLNNKKENLFLIPLIALVLIYSIYQTIKNDKDEHQLRLENNYVIGEITNHEIFGISESYYIYYKYNVNGIEYSKFVNNGFVYTDCERTRKCIGLKHVVYFDPNNPENAFMDFELTDLDMKKRNLIKEKMKARINNLKKE</sequence>
<feature type="transmembrane region" description="Helical" evidence="1">
    <location>
        <begin position="9"/>
        <end position="27"/>
    </location>
</feature>
<gene>
    <name evidence="3" type="ORF">BC962_3215</name>
</gene>
<keyword evidence="4" id="KW-1185">Reference proteome</keyword>
<keyword evidence="1" id="KW-1133">Transmembrane helix</keyword>
<evidence type="ECO:0000313" key="3">
    <source>
        <dbReference type="EMBL" id="RKS42548.1"/>
    </source>
</evidence>
<reference evidence="3 4" key="1">
    <citation type="submission" date="2018-10" db="EMBL/GenBank/DDBJ databases">
        <title>Genomic Encyclopedia of Archaeal and Bacterial Type Strains, Phase II (KMG-II): from individual species to whole genera.</title>
        <authorList>
            <person name="Goeker M."/>
        </authorList>
    </citation>
    <scope>NUCLEOTIDE SEQUENCE [LARGE SCALE GENOMIC DNA]</scope>
    <source>
        <strain evidence="3 4">DSM 19839</strain>
    </source>
</reference>
<dbReference type="AlphaFoldDB" id="A0A495NZF8"/>
<dbReference type="EMBL" id="RBLG01000008">
    <property type="protein sequence ID" value="RKS42548.1"/>
    <property type="molecule type" value="Genomic_DNA"/>
</dbReference>
<dbReference type="Pfam" id="PF12158">
    <property type="entry name" value="DUF3592"/>
    <property type="match status" value="1"/>
</dbReference>
<name>A0A495NZF8_9FLAO</name>
<evidence type="ECO:0000256" key="1">
    <source>
        <dbReference type="SAM" id="Phobius"/>
    </source>
</evidence>
<dbReference type="InterPro" id="IPR021994">
    <property type="entry name" value="DUF3592"/>
</dbReference>
<feature type="domain" description="DUF3592" evidence="2">
    <location>
        <begin position="57"/>
        <end position="111"/>
    </location>
</feature>
<keyword evidence="1" id="KW-0472">Membrane</keyword>
<dbReference type="OrthoDB" id="1254494at2"/>
<dbReference type="RefSeq" id="WP_121347001.1">
    <property type="nucleotide sequence ID" value="NZ_RBLG01000008.1"/>
</dbReference>
<evidence type="ECO:0000259" key="2">
    <source>
        <dbReference type="Pfam" id="PF12158"/>
    </source>
</evidence>
<evidence type="ECO:0000313" key="4">
    <source>
        <dbReference type="Proteomes" id="UP000276282"/>
    </source>
</evidence>
<dbReference type="Proteomes" id="UP000276282">
    <property type="component" value="Unassembled WGS sequence"/>
</dbReference>
<comment type="caution">
    <text evidence="3">The sequence shown here is derived from an EMBL/GenBank/DDBJ whole genome shotgun (WGS) entry which is preliminary data.</text>
</comment>
<keyword evidence="1" id="KW-0812">Transmembrane</keyword>
<organism evidence="3 4">
    <name type="scientific">Gillisia mitskevichiae</name>
    <dbReference type="NCBI Taxonomy" id="270921"/>
    <lineage>
        <taxon>Bacteria</taxon>
        <taxon>Pseudomonadati</taxon>
        <taxon>Bacteroidota</taxon>
        <taxon>Flavobacteriia</taxon>
        <taxon>Flavobacteriales</taxon>
        <taxon>Flavobacteriaceae</taxon>
        <taxon>Gillisia</taxon>
    </lineage>
</organism>
<accession>A0A495NZF8</accession>